<dbReference type="Pfam" id="PF13432">
    <property type="entry name" value="TPR_16"/>
    <property type="match status" value="1"/>
</dbReference>
<dbReference type="Pfam" id="PF13469">
    <property type="entry name" value="Sulfotransfer_3"/>
    <property type="match status" value="1"/>
</dbReference>
<dbReference type="EMBL" id="AUZY01004709">
    <property type="protein sequence ID" value="EQD62134.1"/>
    <property type="molecule type" value="Genomic_DNA"/>
</dbReference>
<dbReference type="SMART" id="SM00028">
    <property type="entry name" value="TPR"/>
    <property type="match status" value="4"/>
</dbReference>
<dbReference type="AlphaFoldDB" id="T1C9J2"/>
<dbReference type="GO" id="GO:0005794">
    <property type="term" value="C:Golgi apparatus"/>
    <property type="evidence" value="ECO:0007669"/>
    <property type="project" value="TreeGrafter"/>
</dbReference>
<dbReference type="Pfam" id="PF14559">
    <property type="entry name" value="TPR_19"/>
    <property type="match status" value="1"/>
</dbReference>
<reference evidence="2" key="2">
    <citation type="journal article" date="2014" name="ISME J.">
        <title>Microbial stratification in low pH oxic and suboxic macroscopic growths along an acid mine drainage.</title>
        <authorList>
            <person name="Mendez-Garcia C."/>
            <person name="Mesa V."/>
            <person name="Sprenger R.R."/>
            <person name="Richter M."/>
            <person name="Diez M.S."/>
            <person name="Solano J."/>
            <person name="Bargiela R."/>
            <person name="Golyshina O.V."/>
            <person name="Manteca A."/>
            <person name="Ramos J.L."/>
            <person name="Gallego J.R."/>
            <person name="Llorente I."/>
            <person name="Martins Dos Santos V.A."/>
            <person name="Jensen O.N."/>
            <person name="Pelaez A.I."/>
            <person name="Sanchez J."/>
            <person name="Ferrer M."/>
        </authorList>
    </citation>
    <scope>NUCLEOTIDE SEQUENCE</scope>
</reference>
<gene>
    <name evidence="2" type="ORF">B1B_07400</name>
</gene>
<dbReference type="Gene3D" id="1.25.40.10">
    <property type="entry name" value="Tetratricopeptide repeat domain"/>
    <property type="match status" value="1"/>
</dbReference>
<name>T1C9J2_9ZZZZ</name>
<organism evidence="2">
    <name type="scientific">mine drainage metagenome</name>
    <dbReference type="NCBI Taxonomy" id="410659"/>
    <lineage>
        <taxon>unclassified sequences</taxon>
        <taxon>metagenomes</taxon>
        <taxon>ecological metagenomes</taxon>
    </lineage>
</organism>
<dbReference type="GO" id="GO:0008476">
    <property type="term" value="F:protein-tyrosine sulfotransferase activity"/>
    <property type="evidence" value="ECO:0007669"/>
    <property type="project" value="InterPro"/>
</dbReference>
<dbReference type="PANTHER" id="PTHR12788:SF10">
    <property type="entry name" value="PROTEIN-TYROSINE SULFOTRANSFERASE"/>
    <property type="match status" value="1"/>
</dbReference>
<comment type="caution">
    <text evidence="2">The sequence shown here is derived from an EMBL/GenBank/DDBJ whole genome shotgun (WGS) entry which is preliminary data.</text>
</comment>
<dbReference type="PANTHER" id="PTHR12788">
    <property type="entry name" value="PROTEIN-TYROSINE SULFOTRANSFERASE 2"/>
    <property type="match status" value="1"/>
</dbReference>
<proteinExistence type="predicted"/>
<dbReference type="InterPro" id="IPR026634">
    <property type="entry name" value="TPST-like"/>
</dbReference>
<reference evidence="2" key="1">
    <citation type="submission" date="2013-08" db="EMBL/GenBank/DDBJ databases">
        <authorList>
            <person name="Mendez C."/>
            <person name="Richter M."/>
            <person name="Ferrer M."/>
            <person name="Sanchez J."/>
        </authorList>
    </citation>
    <scope>NUCLEOTIDE SEQUENCE</scope>
</reference>
<dbReference type="SUPFAM" id="SSF52540">
    <property type="entry name" value="P-loop containing nucleoside triphosphate hydrolases"/>
    <property type="match status" value="1"/>
</dbReference>
<protein>
    <submittedName>
        <fullName evidence="2">TPR repeat protein</fullName>
    </submittedName>
</protein>
<dbReference type="SUPFAM" id="SSF48452">
    <property type="entry name" value="TPR-like"/>
    <property type="match status" value="1"/>
</dbReference>
<dbReference type="Gene3D" id="3.40.50.300">
    <property type="entry name" value="P-loop containing nucleotide triphosphate hydrolases"/>
    <property type="match status" value="1"/>
</dbReference>
<dbReference type="InterPro" id="IPR027417">
    <property type="entry name" value="P-loop_NTPase"/>
</dbReference>
<accession>T1C9J2</accession>
<dbReference type="InterPro" id="IPR011990">
    <property type="entry name" value="TPR-like_helical_dom_sf"/>
</dbReference>
<keyword evidence="1" id="KW-0808">Transferase</keyword>
<evidence type="ECO:0000313" key="2">
    <source>
        <dbReference type="EMBL" id="EQD62134.1"/>
    </source>
</evidence>
<dbReference type="InterPro" id="IPR019734">
    <property type="entry name" value="TPR_rpt"/>
</dbReference>
<sequence>MTTKWIFVRDFHIMITVSARTALIAVSDRFRPGPYRMQESLSVKNPALTDARAEQLYLEGNDLRRQGDTEGAEAVLKEALQLAPDHLPALSSLAFLYRAEGRLRDAEDLLAAWTRETPRDPHALIQIAGFLEEIRAYPMALACLDEAVQKAPAPGRPWFLRGRLLLQLGRTGQAIESFETALEREGTLDAAFLELAHARTFEPGDPLIGFFERARQIPGLMESTEAGLCFALGKICDDQGLWDPALEWIETANRLRRKRIRYDRPNCETMLRERLLAPRKLWDPLPERAPAQSPDPLFILGLPRSGTAVLERLLTEHPAIVSAGELPALPALVRSTHLVERWRAFEASREPVPDEEMATLREAYLGALHETAGNPPGTVRYIIDRNPFNFFEVGIIRRLFPRAPVFALERDSRDILISLYFHDFDHPDLAFTYSIEEIDFFIQAHQRIMAFWSALPVPRMRTVRYETLMAEPPIVVQSLLRFLDLDPDHPPSPHDLAPRLIAAASAWLARQPAYGRTSGHWKHYAEGLLARHPELGRMGWVP</sequence>
<dbReference type="PROSITE" id="PS50005">
    <property type="entry name" value="TPR"/>
    <property type="match status" value="1"/>
</dbReference>
<evidence type="ECO:0000256" key="1">
    <source>
        <dbReference type="ARBA" id="ARBA00022679"/>
    </source>
</evidence>